<evidence type="ECO:0000313" key="2">
    <source>
        <dbReference type="Proteomes" id="UP001164929"/>
    </source>
</evidence>
<dbReference type="EMBL" id="JAQIZT010000014">
    <property type="protein sequence ID" value="KAJ6973643.1"/>
    <property type="molecule type" value="Genomic_DNA"/>
</dbReference>
<dbReference type="AlphaFoldDB" id="A0AAD6Q1E2"/>
<evidence type="ECO:0000313" key="1">
    <source>
        <dbReference type="EMBL" id="KAJ6973643.1"/>
    </source>
</evidence>
<sequence>MALDLALRLVLDELGLALLILIKSPTPTLV</sequence>
<proteinExistence type="predicted"/>
<keyword evidence="2" id="KW-1185">Reference proteome</keyword>
<organism evidence="1 2">
    <name type="scientific">Populus alba x Populus x berolinensis</name>
    <dbReference type="NCBI Taxonomy" id="444605"/>
    <lineage>
        <taxon>Eukaryota</taxon>
        <taxon>Viridiplantae</taxon>
        <taxon>Streptophyta</taxon>
        <taxon>Embryophyta</taxon>
        <taxon>Tracheophyta</taxon>
        <taxon>Spermatophyta</taxon>
        <taxon>Magnoliopsida</taxon>
        <taxon>eudicotyledons</taxon>
        <taxon>Gunneridae</taxon>
        <taxon>Pentapetalae</taxon>
        <taxon>rosids</taxon>
        <taxon>fabids</taxon>
        <taxon>Malpighiales</taxon>
        <taxon>Salicaceae</taxon>
        <taxon>Saliceae</taxon>
        <taxon>Populus</taxon>
    </lineage>
</organism>
<protein>
    <submittedName>
        <fullName evidence="1">Uncharacterized protein</fullName>
    </submittedName>
</protein>
<comment type="caution">
    <text evidence="1">The sequence shown here is derived from an EMBL/GenBank/DDBJ whole genome shotgun (WGS) entry which is preliminary data.</text>
</comment>
<accession>A0AAD6Q1E2</accession>
<gene>
    <name evidence="1" type="ORF">NC653_033854</name>
</gene>
<name>A0AAD6Q1E2_9ROSI</name>
<reference evidence="1" key="1">
    <citation type="journal article" date="2023" name="Mol. Ecol. Resour.">
        <title>Chromosome-level genome assembly of a triploid poplar Populus alba 'Berolinensis'.</title>
        <authorList>
            <person name="Chen S."/>
            <person name="Yu Y."/>
            <person name="Wang X."/>
            <person name="Wang S."/>
            <person name="Zhang T."/>
            <person name="Zhou Y."/>
            <person name="He R."/>
            <person name="Meng N."/>
            <person name="Wang Y."/>
            <person name="Liu W."/>
            <person name="Liu Z."/>
            <person name="Liu J."/>
            <person name="Guo Q."/>
            <person name="Huang H."/>
            <person name="Sederoff R.R."/>
            <person name="Wang G."/>
            <person name="Qu G."/>
            <person name="Chen S."/>
        </authorList>
    </citation>
    <scope>NUCLEOTIDE SEQUENCE</scope>
    <source>
        <strain evidence="1">SC-2020</strain>
    </source>
</reference>
<dbReference type="Proteomes" id="UP001164929">
    <property type="component" value="Chromosome 14"/>
</dbReference>